<dbReference type="InterPro" id="IPR002908">
    <property type="entry name" value="Frataxin/CyaY"/>
</dbReference>
<reference evidence="5" key="1">
    <citation type="submission" date="2021-04" db="EMBL/GenBank/DDBJ databases">
        <authorList>
            <person name="Hornung B."/>
        </authorList>
    </citation>
    <scope>NUCLEOTIDE SEQUENCE</scope>
    <source>
        <strain evidence="5">G5G6</strain>
    </source>
</reference>
<protein>
    <recommendedName>
        <fullName evidence="4">Iron-sulfur cluster assembly protein CyaY</fullName>
    </recommendedName>
</protein>
<keyword evidence="6" id="KW-1185">Reference proteome</keyword>
<dbReference type="EMBL" id="CAJQUM010000001">
    <property type="protein sequence ID" value="CAG4884949.1"/>
    <property type="molecule type" value="Genomic_DNA"/>
</dbReference>
<evidence type="ECO:0000256" key="4">
    <source>
        <dbReference type="HAMAP-Rule" id="MF_00142"/>
    </source>
</evidence>
<dbReference type="Pfam" id="PF01491">
    <property type="entry name" value="Frataxin_Cyay"/>
    <property type="match status" value="1"/>
</dbReference>
<comment type="function">
    <text evidence="4">Involved in iron-sulfur (Fe-S) cluster assembly. May act as a regulator of Fe-S biogenesis.</text>
</comment>
<dbReference type="RefSeq" id="WP_220636744.1">
    <property type="nucleotide sequence ID" value="NZ_CAJQUM010000001.1"/>
</dbReference>
<dbReference type="Proteomes" id="UP000742786">
    <property type="component" value="Unassembled WGS sequence"/>
</dbReference>
<dbReference type="InterPro" id="IPR047584">
    <property type="entry name" value="CyaY"/>
</dbReference>
<evidence type="ECO:0000256" key="2">
    <source>
        <dbReference type="ARBA" id="ARBA00022723"/>
    </source>
</evidence>
<dbReference type="PANTHER" id="PTHR16821:SF2">
    <property type="entry name" value="FRATAXIN, MITOCHONDRIAL"/>
    <property type="match status" value="1"/>
</dbReference>
<gene>
    <name evidence="4 5" type="primary">cyaY</name>
    <name evidence="5" type="ORF">GTOL_12832</name>
</gene>
<dbReference type="SUPFAM" id="SSF55387">
    <property type="entry name" value="Frataxin/Nqo15-like"/>
    <property type="match status" value="1"/>
</dbReference>
<dbReference type="InterPro" id="IPR036524">
    <property type="entry name" value="Frataxin/CyaY_sf"/>
</dbReference>
<name>A0A916J5K3_9PROT</name>
<comment type="similarity">
    <text evidence="1 4">Belongs to the frataxin family.</text>
</comment>
<dbReference type="AlphaFoldDB" id="A0A916J5K3"/>
<accession>A0A916J5K3</accession>
<organism evidence="5 6">
    <name type="scientific">Georgfuchsia toluolica</name>
    <dbReference type="NCBI Taxonomy" id="424218"/>
    <lineage>
        <taxon>Bacteria</taxon>
        <taxon>Pseudomonadati</taxon>
        <taxon>Pseudomonadota</taxon>
        <taxon>Betaproteobacteria</taxon>
        <taxon>Nitrosomonadales</taxon>
        <taxon>Sterolibacteriaceae</taxon>
        <taxon>Georgfuchsia</taxon>
    </lineage>
</organism>
<comment type="caution">
    <text evidence="5">The sequence shown here is derived from an EMBL/GenBank/DDBJ whole genome shotgun (WGS) entry which is preliminary data.</text>
</comment>
<dbReference type="InterPro" id="IPR020895">
    <property type="entry name" value="Frataxin_CS"/>
</dbReference>
<dbReference type="NCBIfam" id="TIGR03421">
    <property type="entry name" value="FeS_CyaY"/>
    <property type="match status" value="1"/>
</dbReference>
<dbReference type="HAMAP" id="MF_00142">
    <property type="entry name" value="CyaY"/>
    <property type="match status" value="1"/>
</dbReference>
<dbReference type="SMART" id="SM01219">
    <property type="entry name" value="Frataxin_Cyay"/>
    <property type="match status" value="1"/>
</dbReference>
<evidence type="ECO:0000256" key="1">
    <source>
        <dbReference type="ARBA" id="ARBA00008183"/>
    </source>
</evidence>
<keyword evidence="2 4" id="KW-0479">Metal-binding</keyword>
<sequence>MDESRFNQLADAMLARIEAALAESDADFDYELKPGGVIEVEFAGGGKIIINRHTAAREIWIAARSGGFHFKPEGDVWVNTRDGSHLLPALERCMSEQAGAPVKLCL</sequence>
<dbReference type="PANTHER" id="PTHR16821">
    <property type="entry name" value="FRATAXIN"/>
    <property type="match status" value="1"/>
</dbReference>
<dbReference type="Gene3D" id="3.30.920.10">
    <property type="entry name" value="Frataxin/CyaY"/>
    <property type="match status" value="1"/>
</dbReference>
<dbReference type="GO" id="GO:0005737">
    <property type="term" value="C:cytoplasm"/>
    <property type="evidence" value="ECO:0007669"/>
    <property type="project" value="UniProtKB-ARBA"/>
</dbReference>
<proteinExistence type="inferred from homology"/>
<evidence type="ECO:0000313" key="5">
    <source>
        <dbReference type="EMBL" id="CAG4884949.1"/>
    </source>
</evidence>
<dbReference type="GO" id="GO:0008199">
    <property type="term" value="F:ferric iron binding"/>
    <property type="evidence" value="ECO:0007669"/>
    <property type="project" value="InterPro"/>
</dbReference>
<keyword evidence="3 4" id="KW-0408">Iron</keyword>
<dbReference type="GO" id="GO:0016226">
    <property type="term" value="P:iron-sulfur cluster assembly"/>
    <property type="evidence" value="ECO:0007669"/>
    <property type="project" value="UniProtKB-UniRule"/>
</dbReference>
<evidence type="ECO:0000256" key="3">
    <source>
        <dbReference type="ARBA" id="ARBA00023004"/>
    </source>
</evidence>
<dbReference type="PROSITE" id="PS01344">
    <property type="entry name" value="FRATAXIN_1"/>
    <property type="match status" value="1"/>
</dbReference>
<dbReference type="PROSITE" id="PS50810">
    <property type="entry name" value="FRATAXIN_2"/>
    <property type="match status" value="1"/>
</dbReference>
<evidence type="ECO:0000313" key="6">
    <source>
        <dbReference type="Proteomes" id="UP000742786"/>
    </source>
</evidence>